<evidence type="ECO:0008006" key="3">
    <source>
        <dbReference type="Google" id="ProtNLM"/>
    </source>
</evidence>
<name>A0ABN1UAV9_9ACTN</name>
<keyword evidence="2" id="KW-1185">Reference proteome</keyword>
<gene>
    <name evidence="1" type="ORF">GCM10009606_13200</name>
</gene>
<dbReference type="InterPro" id="IPR025338">
    <property type="entry name" value="DUF4244"/>
</dbReference>
<reference evidence="1 2" key="1">
    <citation type="journal article" date="2019" name="Int. J. Syst. Evol. Microbiol.">
        <title>The Global Catalogue of Microorganisms (GCM) 10K type strain sequencing project: providing services to taxonomists for standard genome sequencing and annotation.</title>
        <authorList>
            <consortium name="The Broad Institute Genomics Platform"/>
            <consortium name="The Broad Institute Genome Sequencing Center for Infectious Disease"/>
            <person name="Wu L."/>
            <person name="Ma J."/>
        </authorList>
    </citation>
    <scope>NUCLEOTIDE SEQUENCE [LARGE SCALE GENOMIC DNA]</scope>
    <source>
        <strain evidence="1 2">JCM 11813</strain>
    </source>
</reference>
<organism evidence="1 2">
    <name type="scientific">Nocardioides aquiterrae</name>
    <dbReference type="NCBI Taxonomy" id="203799"/>
    <lineage>
        <taxon>Bacteria</taxon>
        <taxon>Bacillati</taxon>
        <taxon>Actinomycetota</taxon>
        <taxon>Actinomycetes</taxon>
        <taxon>Propionibacteriales</taxon>
        <taxon>Nocardioidaceae</taxon>
        <taxon>Nocardioides</taxon>
    </lineage>
</organism>
<dbReference type="EMBL" id="BAAAJE010000006">
    <property type="protein sequence ID" value="GAA1134415.1"/>
    <property type="molecule type" value="Genomic_DNA"/>
</dbReference>
<evidence type="ECO:0000313" key="1">
    <source>
        <dbReference type="EMBL" id="GAA1134415.1"/>
    </source>
</evidence>
<dbReference type="Proteomes" id="UP001499979">
    <property type="component" value="Unassembled WGS sequence"/>
</dbReference>
<sequence length="63" mass="6619">MTHHLRRRSHAGDQRGITTAEYAVGTAAGAGLAGLLYKLLTGGFGDQLLKTLFDHVLSLLGIG</sequence>
<accession>A0ABN1UAV9</accession>
<proteinExistence type="predicted"/>
<evidence type="ECO:0000313" key="2">
    <source>
        <dbReference type="Proteomes" id="UP001499979"/>
    </source>
</evidence>
<dbReference type="Pfam" id="PF14029">
    <property type="entry name" value="DUF4244"/>
    <property type="match status" value="1"/>
</dbReference>
<dbReference type="RefSeq" id="WP_343906689.1">
    <property type="nucleotide sequence ID" value="NZ_BAAAJE010000006.1"/>
</dbReference>
<protein>
    <recommendedName>
        <fullName evidence="3">DUF4244 domain-containing protein</fullName>
    </recommendedName>
</protein>
<comment type="caution">
    <text evidence="1">The sequence shown here is derived from an EMBL/GenBank/DDBJ whole genome shotgun (WGS) entry which is preliminary data.</text>
</comment>